<keyword evidence="5" id="KW-1185">Reference proteome</keyword>
<sequence>MVITESRLEGSVSNRDQSYEDPIEELLYAVFVVSNENSTVAELSTTLQVELSQLQVASSFACLNRWHTGEGYVELADASIVVAMIMRSSSCLGSTMFKEDTKKTVDAHVHASSMRHSSELKLKKFEGLVSTEVDDDIAWLKFNTKLPVLIKGVLTREDVIKAMEVEVERIIVSNQGARQLDYVPTIINALEEFNSPNPLAATFGIHSAKSATL</sequence>
<dbReference type="Gene3D" id="3.20.20.70">
    <property type="entry name" value="Aldolase class I"/>
    <property type="match status" value="1"/>
</dbReference>
<dbReference type="EMBL" id="BQNB010011781">
    <property type="protein sequence ID" value="GJS95087.1"/>
    <property type="molecule type" value="Genomic_DNA"/>
</dbReference>
<proteinExistence type="predicted"/>
<evidence type="ECO:0000313" key="5">
    <source>
        <dbReference type="Proteomes" id="UP001151760"/>
    </source>
</evidence>
<reference evidence="4" key="1">
    <citation type="journal article" date="2022" name="Int. J. Mol. Sci.">
        <title>Draft Genome of Tanacetum Coccineum: Genomic Comparison of Closely Related Tanacetum-Family Plants.</title>
        <authorList>
            <person name="Yamashiro T."/>
            <person name="Shiraishi A."/>
            <person name="Nakayama K."/>
            <person name="Satake H."/>
        </authorList>
    </citation>
    <scope>NUCLEOTIDE SEQUENCE</scope>
</reference>
<dbReference type="InterPro" id="IPR000262">
    <property type="entry name" value="FMN-dep_DH"/>
</dbReference>
<comment type="cofactor">
    <cofactor evidence="1">
        <name>FMN</name>
        <dbReference type="ChEBI" id="CHEBI:58210"/>
    </cofactor>
</comment>
<dbReference type="Pfam" id="PF01070">
    <property type="entry name" value="FMN_dh"/>
    <property type="match status" value="1"/>
</dbReference>
<dbReference type="InterPro" id="IPR028091">
    <property type="entry name" value="FAM91_N_dom"/>
</dbReference>
<name>A0ABQ4ZYJ5_9ASTR</name>
<evidence type="ECO:0000256" key="1">
    <source>
        <dbReference type="ARBA" id="ARBA00001917"/>
    </source>
</evidence>
<dbReference type="PANTHER" id="PTHR10578">
    <property type="entry name" value="S -2-HYDROXY-ACID OXIDASE-RELATED"/>
    <property type="match status" value="1"/>
</dbReference>
<accession>A0ABQ4ZYJ5</accession>
<feature type="domain" description="FAM91 N-terminal" evidence="3">
    <location>
        <begin position="6"/>
        <end position="62"/>
    </location>
</feature>
<dbReference type="InterPro" id="IPR013785">
    <property type="entry name" value="Aldolase_TIM"/>
</dbReference>
<evidence type="ECO:0000313" key="4">
    <source>
        <dbReference type="EMBL" id="GJS95087.1"/>
    </source>
</evidence>
<reference evidence="4" key="2">
    <citation type="submission" date="2022-01" db="EMBL/GenBank/DDBJ databases">
        <authorList>
            <person name="Yamashiro T."/>
            <person name="Shiraishi A."/>
            <person name="Satake H."/>
            <person name="Nakayama K."/>
        </authorList>
    </citation>
    <scope>NUCLEOTIDE SEQUENCE</scope>
</reference>
<evidence type="ECO:0000259" key="2">
    <source>
        <dbReference type="Pfam" id="PF01070"/>
    </source>
</evidence>
<dbReference type="Pfam" id="PF14647">
    <property type="entry name" value="FAM91_N"/>
    <property type="match status" value="1"/>
</dbReference>
<comment type="caution">
    <text evidence="4">The sequence shown here is derived from an EMBL/GenBank/DDBJ whole genome shotgun (WGS) entry which is preliminary data.</text>
</comment>
<feature type="domain" description="FMN-dependent dehydrogenase" evidence="2">
    <location>
        <begin position="121"/>
        <end position="193"/>
    </location>
</feature>
<dbReference type="Proteomes" id="UP001151760">
    <property type="component" value="Unassembled WGS sequence"/>
</dbReference>
<organism evidence="4 5">
    <name type="scientific">Tanacetum coccineum</name>
    <dbReference type="NCBI Taxonomy" id="301880"/>
    <lineage>
        <taxon>Eukaryota</taxon>
        <taxon>Viridiplantae</taxon>
        <taxon>Streptophyta</taxon>
        <taxon>Embryophyta</taxon>
        <taxon>Tracheophyta</taxon>
        <taxon>Spermatophyta</taxon>
        <taxon>Magnoliopsida</taxon>
        <taxon>eudicotyledons</taxon>
        <taxon>Gunneridae</taxon>
        <taxon>Pentapetalae</taxon>
        <taxon>asterids</taxon>
        <taxon>campanulids</taxon>
        <taxon>Asterales</taxon>
        <taxon>Asteraceae</taxon>
        <taxon>Asteroideae</taxon>
        <taxon>Anthemideae</taxon>
        <taxon>Anthemidinae</taxon>
        <taxon>Tanacetum</taxon>
    </lineage>
</organism>
<dbReference type="PANTHER" id="PTHR10578:SF67">
    <property type="entry name" value="PEROXISOMAL (S)-2-HYDROXYACID OXIDASE GLO3"/>
    <property type="match status" value="1"/>
</dbReference>
<evidence type="ECO:0000259" key="3">
    <source>
        <dbReference type="Pfam" id="PF14647"/>
    </source>
</evidence>
<protein>
    <submittedName>
        <fullName evidence="4">Peroxisomal (S)-2-hydroxy-acid oxidase GLO4-like protein</fullName>
    </submittedName>
</protein>
<gene>
    <name evidence="4" type="ORF">Tco_0802055</name>
</gene>
<dbReference type="SUPFAM" id="SSF51395">
    <property type="entry name" value="FMN-linked oxidoreductases"/>
    <property type="match status" value="1"/>
</dbReference>